<accession>A0A7V4U139</accession>
<protein>
    <recommendedName>
        <fullName evidence="2">Zinc-finger domain-containing protein</fullName>
    </recommendedName>
</protein>
<organism evidence="1">
    <name type="scientific">Caldithrix abyssi</name>
    <dbReference type="NCBI Taxonomy" id="187145"/>
    <lineage>
        <taxon>Bacteria</taxon>
        <taxon>Pseudomonadati</taxon>
        <taxon>Calditrichota</taxon>
        <taxon>Calditrichia</taxon>
        <taxon>Calditrichales</taxon>
        <taxon>Calditrichaceae</taxon>
        <taxon>Caldithrix</taxon>
    </lineage>
</organism>
<evidence type="ECO:0000313" key="1">
    <source>
        <dbReference type="EMBL" id="HGY56061.1"/>
    </source>
</evidence>
<sequence length="89" mass="10140">MMDKLPHKERIKQLCDIMGEDLDGPACQAVLDHINTCPTCKVYYDTVKKTILLCKENDCPEELPDDVNARLMKVLDLEEYAAERKGKKG</sequence>
<dbReference type="Proteomes" id="UP000885779">
    <property type="component" value="Unassembled WGS sequence"/>
</dbReference>
<dbReference type="EMBL" id="DRQG01000095">
    <property type="protein sequence ID" value="HGY56061.1"/>
    <property type="molecule type" value="Genomic_DNA"/>
</dbReference>
<proteinExistence type="predicted"/>
<reference evidence="1" key="1">
    <citation type="journal article" date="2020" name="mSystems">
        <title>Genome- and Community-Level Interaction Insights into Carbon Utilization and Element Cycling Functions of Hydrothermarchaeota in Hydrothermal Sediment.</title>
        <authorList>
            <person name="Zhou Z."/>
            <person name="Liu Y."/>
            <person name="Xu W."/>
            <person name="Pan J."/>
            <person name="Luo Z.H."/>
            <person name="Li M."/>
        </authorList>
    </citation>
    <scope>NUCLEOTIDE SEQUENCE [LARGE SCALE GENOMIC DNA]</scope>
    <source>
        <strain evidence="1">HyVt-577</strain>
    </source>
</reference>
<gene>
    <name evidence="1" type="ORF">ENK44_10180</name>
</gene>
<evidence type="ECO:0008006" key="2">
    <source>
        <dbReference type="Google" id="ProtNLM"/>
    </source>
</evidence>
<name>A0A7V4U139_CALAY</name>
<dbReference type="AlphaFoldDB" id="A0A7V4U139"/>
<comment type="caution">
    <text evidence="1">The sequence shown here is derived from an EMBL/GenBank/DDBJ whole genome shotgun (WGS) entry which is preliminary data.</text>
</comment>